<protein>
    <submittedName>
        <fullName evidence="1">Uncharacterized protein</fullName>
    </submittedName>
</protein>
<sequence>MLRSLSLLLVSFQDSSFLIVCSSVACTVIGNGLSHVKTTSTVAGEFVSFHTLRINFVCRVNVRIQAFRHCSLRRRRLPHLVGVAADVSDGWFSHRSPMDGSLSRSPMDGSLSRSPMDGSLSLAKPHPWEAHGACKWVGLFPLPDPISTAYSLARGRQESDEEIVFSGAE</sequence>
<gene>
    <name evidence="1" type="ORF">L1987_22655</name>
</gene>
<reference evidence="2" key="1">
    <citation type="journal article" date="2022" name="Mol. Ecol. Resour.">
        <title>The genomes of chicory, endive, great burdock and yacon provide insights into Asteraceae palaeo-polyploidization history and plant inulin production.</title>
        <authorList>
            <person name="Fan W."/>
            <person name="Wang S."/>
            <person name="Wang H."/>
            <person name="Wang A."/>
            <person name="Jiang F."/>
            <person name="Liu H."/>
            <person name="Zhao H."/>
            <person name="Xu D."/>
            <person name="Zhang Y."/>
        </authorList>
    </citation>
    <scope>NUCLEOTIDE SEQUENCE [LARGE SCALE GENOMIC DNA]</scope>
    <source>
        <strain evidence="2">cv. Yunnan</strain>
    </source>
</reference>
<proteinExistence type="predicted"/>
<accession>A0ACB9IGX7</accession>
<name>A0ACB9IGX7_9ASTR</name>
<dbReference type="Proteomes" id="UP001056120">
    <property type="component" value="Linkage Group LG08"/>
</dbReference>
<evidence type="ECO:0000313" key="1">
    <source>
        <dbReference type="EMBL" id="KAI3806741.1"/>
    </source>
</evidence>
<reference evidence="1 2" key="2">
    <citation type="journal article" date="2022" name="Mol. Ecol. Resour.">
        <title>The genomes of chicory, endive, great burdock and yacon provide insights into Asteraceae paleo-polyploidization history and plant inulin production.</title>
        <authorList>
            <person name="Fan W."/>
            <person name="Wang S."/>
            <person name="Wang H."/>
            <person name="Wang A."/>
            <person name="Jiang F."/>
            <person name="Liu H."/>
            <person name="Zhao H."/>
            <person name="Xu D."/>
            <person name="Zhang Y."/>
        </authorList>
    </citation>
    <scope>NUCLEOTIDE SEQUENCE [LARGE SCALE GENOMIC DNA]</scope>
    <source>
        <strain evidence="2">cv. Yunnan</strain>
        <tissue evidence="1">Leaves</tissue>
    </source>
</reference>
<organism evidence="1 2">
    <name type="scientific">Smallanthus sonchifolius</name>
    <dbReference type="NCBI Taxonomy" id="185202"/>
    <lineage>
        <taxon>Eukaryota</taxon>
        <taxon>Viridiplantae</taxon>
        <taxon>Streptophyta</taxon>
        <taxon>Embryophyta</taxon>
        <taxon>Tracheophyta</taxon>
        <taxon>Spermatophyta</taxon>
        <taxon>Magnoliopsida</taxon>
        <taxon>eudicotyledons</taxon>
        <taxon>Gunneridae</taxon>
        <taxon>Pentapetalae</taxon>
        <taxon>asterids</taxon>
        <taxon>campanulids</taxon>
        <taxon>Asterales</taxon>
        <taxon>Asteraceae</taxon>
        <taxon>Asteroideae</taxon>
        <taxon>Heliantheae alliance</taxon>
        <taxon>Millerieae</taxon>
        <taxon>Smallanthus</taxon>
    </lineage>
</organism>
<dbReference type="EMBL" id="CM042025">
    <property type="protein sequence ID" value="KAI3806741.1"/>
    <property type="molecule type" value="Genomic_DNA"/>
</dbReference>
<evidence type="ECO:0000313" key="2">
    <source>
        <dbReference type="Proteomes" id="UP001056120"/>
    </source>
</evidence>
<comment type="caution">
    <text evidence="1">The sequence shown here is derived from an EMBL/GenBank/DDBJ whole genome shotgun (WGS) entry which is preliminary data.</text>
</comment>
<keyword evidence="2" id="KW-1185">Reference proteome</keyword>